<name>A0A2D6M080_9ARCH</name>
<dbReference type="Proteomes" id="UP000226592">
    <property type="component" value="Unassembled WGS sequence"/>
</dbReference>
<evidence type="ECO:0000313" key="2">
    <source>
        <dbReference type="Proteomes" id="UP000226592"/>
    </source>
</evidence>
<comment type="caution">
    <text evidence="1">The sequence shown here is derived from an EMBL/GenBank/DDBJ whole genome shotgun (WGS) entry which is preliminary data.</text>
</comment>
<dbReference type="EMBL" id="NZBU01000002">
    <property type="protein sequence ID" value="MAG21836.1"/>
    <property type="molecule type" value="Genomic_DNA"/>
</dbReference>
<sequence length="215" mass="24414">MFFSQGLQVPSPDPDSVVEFKVLELRESVSFSPVLSKLYSRMYFRVLSEHDFNYSVKRDENSVTETFVSPELSVSSVLFNDGNSSRQVTSFKNLSNKRIEKDISVVALNSFTRVVVDGNRVFVDENTLLVLNSRKFRPRTQIGAATYILPYEVYVESELTFFDDTNKSVGKYSWHDLVDLNVGVYARLSIQQGQTTIETVLPLQLEAGETLRIGE</sequence>
<reference evidence="2" key="1">
    <citation type="submission" date="2017-09" db="EMBL/GenBank/DDBJ databases">
        <title>The Reconstruction of 2,631 Draft Metagenome-Assembled Genomes from the Global Oceans.</title>
        <authorList>
            <person name="Tully B.J."/>
            <person name="Graham E.D."/>
            <person name="Heidelberg J.F."/>
        </authorList>
    </citation>
    <scope>NUCLEOTIDE SEQUENCE [LARGE SCALE GENOMIC DNA]</scope>
</reference>
<dbReference type="AlphaFoldDB" id="A0A2D6M080"/>
<accession>A0A2D6M080</accession>
<protein>
    <submittedName>
        <fullName evidence="1">Uncharacterized protein</fullName>
    </submittedName>
</protein>
<gene>
    <name evidence="1" type="ORF">CL943_00835</name>
</gene>
<evidence type="ECO:0000313" key="1">
    <source>
        <dbReference type="EMBL" id="MAG21836.1"/>
    </source>
</evidence>
<proteinExistence type="predicted"/>
<organism evidence="1 2">
    <name type="scientific">Candidatus Iainarchaeum sp</name>
    <dbReference type="NCBI Taxonomy" id="3101447"/>
    <lineage>
        <taxon>Archaea</taxon>
        <taxon>Candidatus Iainarchaeota</taxon>
        <taxon>Candidatus Iainarchaeia</taxon>
        <taxon>Candidatus Iainarchaeales</taxon>
        <taxon>Candidatus Iainarchaeaceae</taxon>
        <taxon>Candidatus Iainarchaeum</taxon>
    </lineage>
</organism>